<dbReference type="Proteomes" id="UP000663825">
    <property type="component" value="Unassembled WGS sequence"/>
</dbReference>
<evidence type="ECO:0000313" key="6">
    <source>
        <dbReference type="EMBL" id="CAF4327229.1"/>
    </source>
</evidence>
<protein>
    <submittedName>
        <fullName evidence="5">Uncharacterized protein</fullName>
    </submittedName>
</protein>
<evidence type="ECO:0000313" key="5">
    <source>
        <dbReference type="EMBL" id="CAF4301469.1"/>
    </source>
</evidence>
<name>A0A820HXE3_9BILA</name>
<accession>A0A820HXE3</accession>
<evidence type="ECO:0000256" key="1">
    <source>
        <dbReference type="SAM" id="MobiDB-lite"/>
    </source>
</evidence>
<evidence type="ECO:0000313" key="4">
    <source>
        <dbReference type="EMBL" id="CAF3498188.1"/>
    </source>
</evidence>
<dbReference type="EMBL" id="CAJNYU010002047">
    <property type="protein sequence ID" value="CAF3498188.1"/>
    <property type="molecule type" value="Genomic_DNA"/>
</dbReference>
<feature type="region of interest" description="Disordered" evidence="1">
    <location>
        <begin position="450"/>
        <end position="491"/>
    </location>
</feature>
<evidence type="ECO:0000313" key="2">
    <source>
        <dbReference type="EMBL" id="CAF3296953.1"/>
    </source>
</evidence>
<dbReference type="EMBL" id="CAJOBP010001661">
    <property type="protein sequence ID" value="CAF4301469.1"/>
    <property type="molecule type" value="Genomic_DNA"/>
</dbReference>
<feature type="compositionally biased region" description="Low complexity" evidence="1">
    <location>
        <begin position="365"/>
        <end position="382"/>
    </location>
</feature>
<feature type="region of interest" description="Disordered" evidence="1">
    <location>
        <begin position="360"/>
        <end position="386"/>
    </location>
</feature>
<dbReference type="EMBL" id="CAJOBQ010002214">
    <property type="protein sequence ID" value="CAF4546332.1"/>
    <property type="molecule type" value="Genomic_DNA"/>
</dbReference>
<keyword evidence="8" id="KW-1185">Reference proteome</keyword>
<organism evidence="5 8">
    <name type="scientific">Rotaria socialis</name>
    <dbReference type="NCBI Taxonomy" id="392032"/>
    <lineage>
        <taxon>Eukaryota</taxon>
        <taxon>Metazoa</taxon>
        <taxon>Spiralia</taxon>
        <taxon>Gnathifera</taxon>
        <taxon>Rotifera</taxon>
        <taxon>Eurotatoria</taxon>
        <taxon>Bdelloidea</taxon>
        <taxon>Philodinida</taxon>
        <taxon>Philodinidae</taxon>
        <taxon>Rotaria</taxon>
    </lineage>
</organism>
<proteinExistence type="predicted"/>
<reference evidence="5" key="1">
    <citation type="submission" date="2021-02" db="EMBL/GenBank/DDBJ databases">
        <authorList>
            <person name="Nowell W R."/>
        </authorList>
    </citation>
    <scope>NUCLEOTIDE SEQUENCE</scope>
</reference>
<dbReference type="EMBL" id="CAJOBO010001024">
    <property type="protein sequence ID" value="CAF4327229.1"/>
    <property type="molecule type" value="Genomic_DNA"/>
</dbReference>
<dbReference type="Proteomes" id="UP000663873">
    <property type="component" value="Unassembled WGS sequence"/>
</dbReference>
<evidence type="ECO:0000313" key="7">
    <source>
        <dbReference type="EMBL" id="CAF4546332.1"/>
    </source>
</evidence>
<evidence type="ECO:0000313" key="8">
    <source>
        <dbReference type="Proteomes" id="UP000663873"/>
    </source>
</evidence>
<dbReference type="EMBL" id="CAJNXB010003104">
    <property type="protein sequence ID" value="CAF3296953.1"/>
    <property type="molecule type" value="Genomic_DNA"/>
</dbReference>
<gene>
    <name evidence="4" type="ORF">FME351_LOCUS16610</name>
    <name evidence="6" type="ORF">HFQ381_LOCUS15213</name>
    <name evidence="3" type="ORF">LUA448_LOCUS23622</name>
    <name evidence="2" type="ORF">TIS948_LOCUS18004</name>
    <name evidence="7" type="ORF">TSG867_LOCUS24337</name>
    <name evidence="5" type="ORF">UJA718_LOCUS12666</name>
</gene>
<evidence type="ECO:0000313" key="3">
    <source>
        <dbReference type="EMBL" id="CAF3474730.1"/>
    </source>
</evidence>
<dbReference type="OrthoDB" id="10057904at2759"/>
<dbReference type="Proteomes" id="UP000663862">
    <property type="component" value="Unassembled WGS sequence"/>
</dbReference>
<dbReference type="EMBL" id="CAJNYD010003077">
    <property type="protein sequence ID" value="CAF3474730.1"/>
    <property type="molecule type" value="Genomic_DNA"/>
</dbReference>
<dbReference type="AlphaFoldDB" id="A0A820HXE3"/>
<dbReference type="Proteomes" id="UP000663851">
    <property type="component" value="Unassembled WGS sequence"/>
</dbReference>
<sequence>MSTTSNRSPGCFRGYTNEQKILRAKLAQLLKYTRDLKTNVMKQSCKVLQPNNATNIIRQIIDQMHGDLDEYKRKFDRELGRIHDICDALGNSQSTTNNRENLQDEILEALRRSPTYSSLEQHIFDDTRPRIRVKPRERIHPGQNQTIRKQFHSTDAIKRKASQPIALPVLNTSSMSGTKRRSQVDAFRRSRSFTNIEHTETQLGMDYVEEDESDLGWKPFGPKRTISQVSLASTNNEQSNDEQLSATSTSIINQPIATTSTTEKLKPPATCDNDSSDEEFDVAWERRAKQKARKETAPAPTVESPAKRTVRFALSADEPIDVIELDFDETTQDGLQEAKDQNNNNDKEQTIVVNLDDDDETTDAQSQITTSSIALSSSQPISNQEDDSLIIDDSDDEVIALSDDELPRKSRISMRTLPWTSSEIQITAGNSQSQSLHNPYRVGIADPSLRSLFLPSPSSSQTMSGSNSGNRRNQSGSRKTTSSKRTTTTSK</sequence>
<dbReference type="Proteomes" id="UP000663833">
    <property type="component" value="Unassembled WGS sequence"/>
</dbReference>
<dbReference type="Proteomes" id="UP000663869">
    <property type="component" value="Unassembled WGS sequence"/>
</dbReference>
<comment type="caution">
    <text evidence="5">The sequence shown here is derived from an EMBL/GenBank/DDBJ whole genome shotgun (WGS) entry which is preliminary data.</text>
</comment>
<feature type="region of interest" description="Disordered" evidence="1">
    <location>
        <begin position="258"/>
        <end position="279"/>
    </location>
</feature>